<gene>
    <name evidence="1" type="ORF">HDK90DRAFT_515513</name>
</gene>
<proteinExistence type="predicted"/>
<evidence type="ECO:0000313" key="1">
    <source>
        <dbReference type="EMBL" id="KAK8223171.1"/>
    </source>
</evidence>
<reference evidence="1 2" key="1">
    <citation type="submission" date="2024-04" db="EMBL/GenBank/DDBJ databases">
        <title>Phyllosticta paracitricarpa is synonymous to the EU quarantine fungus P. citricarpa based on phylogenomic analyses.</title>
        <authorList>
            <consortium name="Lawrence Berkeley National Laboratory"/>
            <person name="Van Ingen-Buijs V.A."/>
            <person name="Van Westerhoven A.C."/>
            <person name="Haridas S."/>
            <person name="Skiadas P."/>
            <person name="Martin F."/>
            <person name="Groenewald J.Z."/>
            <person name="Crous P.W."/>
            <person name="Seidl M.F."/>
        </authorList>
    </citation>
    <scope>NUCLEOTIDE SEQUENCE [LARGE SCALE GENOMIC DNA]</scope>
    <source>
        <strain evidence="1 2">CBS 123374</strain>
    </source>
</reference>
<dbReference type="EMBL" id="JBBWRZ010000014">
    <property type="protein sequence ID" value="KAK8223171.1"/>
    <property type="molecule type" value="Genomic_DNA"/>
</dbReference>
<sequence length="261" mass="29872">MDYLTTDQQLAIFMYICHSGCSFSDLSRTYSVTEPEIQEAFENTRDALLYLFDEFVKMPETPGGIKNPELLDDPKFEMFHTTMDQIVGVAAVCGIGSCSTQPGQTIWNPTTQYTGPQKLVFTMDVQGKFLSVYAPYFDNTMCDDTTIYKMARAEDCLPNFAKGKWLLAPTPNLMHSDLNLLGAFPDAEYPTNEEELESCMPRDGHGHFNLFHSRLYHALVVRPLKVSFWTRFNIFDLPDYRVSADLFKACVVVYNFFQRED</sequence>
<dbReference type="Proteomes" id="UP001492380">
    <property type="component" value="Unassembled WGS sequence"/>
</dbReference>
<evidence type="ECO:0008006" key="3">
    <source>
        <dbReference type="Google" id="ProtNLM"/>
    </source>
</evidence>
<accession>A0ABR1YA86</accession>
<organism evidence="1 2">
    <name type="scientific">Phyllosticta capitalensis</name>
    <dbReference type="NCBI Taxonomy" id="121624"/>
    <lineage>
        <taxon>Eukaryota</taxon>
        <taxon>Fungi</taxon>
        <taxon>Dikarya</taxon>
        <taxon>Ascomycota</taxon>
        <taxon>Pezizomycotina</taxon>
        <taxon>Dothideomycetes</taxon>
        <taxon>Dothideomycetes incertae sedis</taxon>
        <taxon>Botryosphaeriales</taxon>
        <taxon>Phyllostictaceae</taxon>
        <taxon>Phyllosticta</taxon>
    </lineage>
</organism>
<comment type="caution">
    <text evidence="1">The sequence shown here is derived from an EMBL/GenBank/DDBJ whole genome shotgun (WGS) entry which is preliminary data.</text>
</comment>
<name>A0ABR1YA86_9PEZI</name>
<evidence type="ECO:0000313" key="2">
    <source>
        <dbReference type="Proteomes" id="UP001492380"/>
    </source>
</evidence>
<protein>
    <recommendedName>
        <fullName evidence="3">DDE Tnp4 domain-containing protein</fullName>
    </recommendedName>
</protein>
<keyword evidence="2" id="KW-1185">Reference proteome</keyword>